<dbReference type="PANTHER" id="PTHR23208:SF36">
    <property type="entry name" value="LYSOZYME-RELATED"/>
    <property type="match status" value="1"/>
</dbReference>
<feature type="chain" id="PRO_5035385121" evidence="1">
    <location>
        <begin position="17"/>
        <end position="252"/>
    </location>
</feature>
<protein>
    <submittedName>
        <fullName evidence="2">(pine wood nematode) hypothetical protein</fullName>
    </submittedName>
</protein>
<dbReference type="InterPro" id="IPR051595">
    <property type="entry name" value="GH25_Enzymes"/>
</dbReference>
<dbReference type="EMBL" id="CAJFDI010000005">
    <property type="protein sequence ID" value="CAD5230236.1"/>
    <property type="molecule type" value="Genomic_DNA"/>
</dbReference>
<evidence type="ECO:0000313" key="3">
    <source>
        <dbReference type="Proteomes" id="UP000659654"/>
    </source>
</evidence>
<reference evidence="2" key="1">
    <citation type="submission" date="2020-09" db="EMBL/GenBank/DDBJ databases">
        <authorList>
            <person name="Kikuchi T."/>
        </authorList>
    </citation>
    <scope>NUCLEOTIDE SEQUENCE</scope>
    <source>
        <strain evidence="2">Ka4C1</strain>
    </source>
</reference>
<keyword evidence="1" id="KW-0732">Signal</keyword>
<sequence length="252" mass="27790">MSKILILTGLIAVATAIESDGRFGAAPAAFGFDSTDALTPEIAGCLKNSGYSAAFFRIFSDGHGDMRGVENAVKASEAGIKLEFFVTPRAVRGDAKRQLDLLADFANQQKIGLKRVWLQVTSPHNWQRIWGHNVEFINDFITAGKARGIKVGLFTNWYDYEDITDHSRQVQAAEIWYWHAISEGPNGETSKDFRDFRPFGPFKGWPLAKQYGVEEKICNYNANVNVFPASSMNSNGDNSIPIGEGAAFVKSN</sequence>
<dbReference type="GO" id="GO:0045087">
    <property type="term" value="P:innate immune response"/>
    <property type="evidence" value="ECO:0007669"/>
    <property type="project" value="TreeGrafter"/>
</dbReference>
<dbReference type="SMR" id="A0A7I8XJ92"/>
<feature type="signal peptide" evidence="1">
    <location>
        <begin position="1"/>
        <end position="16"/>
    </location>
</feature>
<dbReference type="Proteomes" id="UP000659654">
    <property type="component" value="Unassembled WGS sequence"/>
</dbReference>
<dbReference type="Proteomes" id="UP000582659">
    <property type="component" value="Unassembled WGS sequence"/>
</dbReference>
<dbReference type="Gene3D" id="3.20.20.80">
    <property type="entry name" value="Glycosidases"/>
    <property type="match status" value="1"/>
</dbReference>
<dbReference type="InterPro" id="IPR017853">
    <property type="entry name" value="GH"/>
</dbReference>
<name>A0A7I8XJ92_BURXY</name>
<dbReference type="SUPFAM" id="SSF51445">
    <property type="entry name" value="(Trans)glycosidases"/>
    <property type="match status" value="1"/>
</dbReference>
<dbReference type="EMBL" id="CAJFCV020000005">
    <property type="protein sequence ID" value="CAG9121153.1"/>
    <property type="molecule type" value="Genomic_DNA"/>
</dbReference>
<comment type="caution">
    <text evidence="2">The sequence shown here is derived from an EMBL/GenBank/DDBJ whole genome shotgun (WGS) entry which is preliminary data.</text>
</comment>
<accession>A0A7I8XJ92</accession>
<evidence type="ECO:0000256" key="1">
    <source>
        <dbReference type="SAM" id="SignalP"/>
    </source>
</evidence>
<organism evidence="2 3">
    <name type="scientific">Bursaphelenchus xylophilus</name>
    <name type="common">Pinewood nematode worm</name>
    <name type="synonym">Aphelenchoides xylophilus</name>
    <dbReference type="NCBI Taxonomy" id="6326"/>
    <lineage>
        <taxon>Eukaryota</taxon>
        <taxon>Metazoa</taxon>
        <taxon>Ecdysozoa</taxon>
        <taxon>Nematoda</taxon>
        <taxon>Chromadorea</taxon>
        <taxon>Rhabditida</taxon>
        <taxon>Tylenchina</taxon>
        <taxon>Tylenchomorpha</taxon>
        <taxon>Aphelenchoidea</taxon>
        <taxon>Aphelenchoididae</taxon>
        <taxon>Bursaphelenchus</taxon>
    </lineage>
</organism>
<proteinExistence type="predicted"/>
<dbReference type="AlphaFoldDB" id="A0A7I8XJ92"/>
<gene>
    <name evidence="2" type="ORF">BXYJ_LOCUS10886</name>
</gene>
<evidence type="ECO:0000313" key="2">
    <source>
        <dbReference type="EMBL" id="CAD5230236.1"/>
    </source>
</evidence>
<dbReference type="PANTHER" id="PTHR23208">
    <property type="entry name" value="LYSOZYME PROTEIN"/>
    <property type="match status" value="1"/>
</dbReference>
<dbReference type="OrthoDB" id="25039at2759"/>
<keyword evidence="3" id="KW-1185">Reference proteome</keyword>
<dbReference type="GO" id="GO:0007165">
    <property type="term" value="P:signal transduction"/>
    <property type="evidence" value="ECO:0007669"/>
    <property type="project" value="TreeGrafter"/>
</dbReference>